<feature type="transmembrane region" description="Helical" evidence="1">
    <location>
        <begin position="298"/>
        <end position="318"/>
    </location>
</feature>
<feature type="transmembrane region" description="Helical" evidence="1">
    <location>
        <begin position="37"/>
        <end position="55"/>
    </location>
</feature>
<feature type="transmembrane region" description="Helical" evidence="1">
    <location>
        <begin position="128"/>
        <end position="150"/>
    </location>
</feature>
<proteinExistence type="predicted"/>
<name>A0A291DGD3_9MICC</name>
<accession>A0A291DGD3</accession>
<evidence type="ECO:0000313" key="2">
    <source>
        <dbReference type="EMBL" id="ATF63440.1"/>
    </source>
</evidence>
<keyword evidence="1" id="KW-0472">Membrane</keyword>
<reference evidence="3" key="1">
    <citation type="submission" date="2017-09" db="EMBL/GenBank/DDBJ databases">
        <title>FDA dAtabase for Regulatory Grade micrObial Sequences (FDA-ARGOS): Supporting development and validation of Infectious Disease Dx tests.</title>
        <authorList>
            <person name="Minogue T."/>
            <person name="Wolcott M."/>
            <person name="Wasieloski L."/>
            <person name="Aguilar W."/>
            <person name="Moore D."/>
            <person name="Tallon L."/>
            <person name="Sadzewicz L."/>
            <person name="Ott S."/>
            <person name="Zhao X."/>
            <person name="Nagaraj S."/>
            <person name="Vavikolanu K."/>
            <person name="Aluvathingal J."/>
            <person name="Nadendla S."/>
            <person name="Sichtig H."/>
        </authorList>
    </citation>
    <scope>NUCLEOTIDE SEQUENCE [LARGE SCALE GENOMIC DNA]</scope>
    <source>
        <strain evidence="3">FDAARGOS_369</strain>
    </source>
</reference>
<dbReference type="Proteomes" id="UP000218628">
    <property type="component" value="Chromosome"/>
</dbReference>
<sequence length="530" mass="61259">MKIQKVIDEVNNTWGEEHEEKKKQIHWENIVVKPLKIFLGISIFYLYGIICYSILDAIPDVTPTEGAIQGWGYIFNIPYFVFDIRASMIISLASILLSLYVSVGKFADGDDSISGDAKRAVYRRFAKSVSGIIFAVFILNFWHGLFAGYFQGTSYAPEIFESWKYGPGWGKLIIPSDMDLSRYGDVPLWSLLFLGWFTLSSALLLTQNEKDILVRNASFLRKINRIREDDARSLEVEYKLAQELWEKDQESNSRPFKLGYKYGTAVGYVSRFALDSNYSGFKFRTNLISYRKFSEVRWILILWISSIVAFSVISLFFLGFPRGIWIGLATVVLPSVIEILISWVYTGYLHKDIQLIDVRQLDGKEKNLWHLRFFFKNTLGKLIIRLFYGASSIIGFSIFLGRAFQDGILVDEVSKLYLLYAMFIFVFSVAVYLLSFFLRVAVKSIYIEEIKDYSIKFVPADFSNQHDIQNIKYLFVAYIYCLMLKIDEYYSDYKSEIHVIESKAADEELSGDESDIKKNRSVNHDGIVYE</sequence>
<gene>
    <name evidence="2" type="ORF">CO690_07020</name>
</gene>
<feature type="transmembrane region" description="Helical" evidence="1">
    <location>
        <begin position="382"/>
        <end position="404"/>
    </location>
</feature>
<evidence type="ECO:0000313" key="3">
    <source>
        <dbReference type="Proteomes" id="UP000218628"/>
    </source>
</evidence>
<keyword evidence="1" id="KW-1133">Transmembrane helix</keyword>
<dbReference type="RefSeq" id="WP_070598940.1">
    <property type="nucleotide sequence ID" value="NZ_CP023510.1"/>
</dbReference>
<feature type="transmembrane region" description="Helical" evidence="1">
    <location>
        <begin position="186"/>
        <end position="205"/>
    </location>
</feature>
<dbReference type="EMBL" id="CP023510">
    <property type="protein sequence ID" value="ATF63440.1"/>
    <property type="molecule type" value="Genomic_DNA"/>
</dbReference>
<keyword evidence="1" id="KW-0812">Transmembrane</keyword>
<feature type="transmembrane region" description="Helical" evidence="1">
    <location>
        <begin position="86"/>
        <end position="107"/>
    </location>
</feature>
<dbReference type="AlphaFoldDB" id="A0A291DGD3"/>
<feature type="transmembrane region" description="Helical" evidence="1">
    <location>
        <begin position="416"/>
        <end position="438"/>
    </location>
</feature>
<evidence type="ECO:0000256" key="1">
    <source>
        <dbReference type="SAM" id="Phobius"/>
    </source>
</evidence>
<feature type="transmembrane region" description="Helical" evidence="1">
    <location>
        <begin position="324"/>
        <end position="345"/>
    </location>
</feature>
<protein>
    <submittedName>
        <fullName evidence="2">Uncharacterized protein</fullName>
    </submittedName>
</protein>
<organism evidence="2 3">
    <name type="scientific">Rothia mucilaginosa</name>
    <dbReference type="NCBI Taxonomy" id="43675"/>
    <lineage>
        <taxon>Bacteria</taxon>
        <taxon>Bacillati</taxon>
        <taxon>Actinomycetota</taxon>
        <taxon>Actinomycetes</taxon>
        <taxon>Micrococcales</taxon>
        <taxon>Micrococcaceae</taxon>
        <taxon>Rothia</taxon>
    </lineage>
</organism>